<feature type="transmembrane region" description="Helical" evidence="8">
    <location>
        <begin position="367"/>
        <end position="396"/>
    </location>
</feature>
<keyword evidence="10" id="KW-1185">Reference proteome</keyword>
<feature type="transmembrane region" description="Helical" evidence="8">
    <location>
        <begin position="230"/>
        <end position="252"/>
    </location>
</feature>
<reference evidence="9 10" key="1">
    <citation type="submission" date="2020-11" db="EMBL/GenBank/DDBJ databases">
        <title>Corynebacterium sp. ZJ-599.</title>
        <authorList>
            <person name="Zhou J."/>
        </authorList>
    </citation>
    <scope>NUCLEOTIDE SEQUENCE [LARGE SCALE GENOMIC DNA]</scope>
    <source>
        <strain evidence="9 10">ZJ-599</strain>
    </source>
</reference>
<feature type="transmembrane region" description="Helical" evidence="8">
    <location>
        <begin position="408"/>
        <end position="429"/>
    </location>
</feature>
<feature type="transmembrane region" description="Helical" evidence="8">
    <location>
        <begin position="532"/>
        <end position="553"/>
    </location>
</feature>
<gene>
    <name evidence="9" type="primary">mptB</name>
    <name evidence="9" type="ORF">G7Y31_06080</name>
</gene>
<evidence type="ECO:0000256" key="5">
    <source>
        <dbReference type="ARBA" id="ARBA00022989"/>
    </source>
</evidence>
<protein>
    <submittedName>
        <fullName evidence="9">Polyprenol phosphomannose-dependent alpha 1,6 mannosyltransferase MptB</fullName>
    </submittedName>
</protein>
<dbReference type="GO" id="GO:0016757">
    <property type="term" value="F:glycosyltransferase activity"/>
    <property type="evidence" value="ECO:0007669"/>
    <property type="project" value="UniProtKB-KW"/>
</dbReference>
<keyword evidence="4 8" id="KW-0812">Transmembrane</keyword>
<feature type="transmembrane region" description="Helical" evidence="8">
    <location>
        <begin position="93"/>
        <end position="115"/>
    </location>
</feature>
<feature type="transmembrane region" description="Helical" evidence="8">
    <location>
        <begin position="136"/>
        <end position="160"/>
    </location>
</feature>
<evidence type="ECO:0000256" key="3">
    <source>
        <dbReference type="ARBA" id="ARBA00022679"/>
    </source>
</evidence>
<feature type="transmembrane region" description="Helical" evidence="8">
    <location>
        <begin position="264"/>
        <end position="284"/>
    </location>
</feature>
<organism evidence="9 10">
    <name type="scientific">Corynebacterium lizhenjunii</name>
    <dbReference type="NCBI Taxonomy" id="2709394"/>
    <lineage>
        <taxon>Bacteria</taxon>
        <taxon>Bacillati</taxon>
        <taxon>Actinomycetota</taxon>
        <taxon>Actinomycetes</taxon>
        <taxon>Mycobacteriales</taxon>
        <taxon>Corynebacteriaceae</taxon>
        <taxon>Corynebacterium</taxon>
    </lineage>
</organism>
<dbReference type="EMBL" id="CP064954">
    <property type="protein sequence ID" value="QPK80323.1"/>
    <property type="molecule type" value="Genomic_DNA"/>
</dbReference>
<evidence type="ECO:0000256" key="2">
    <source>
        <dbReference type="ARBA" id="ARBA00022676"/>
    </source>
</evidence>
<accession>A0A7T0PAV5</accession>
<dbReference type="KEGG" id="cliz:G7Y31_06080"/>
<dbReference type="RefSeq" id="WP_196823645.1">
    <property type="nucleotide sequence ID" value="NZ_CP064954.1"/>
</dbReference>
<sequence>MGAPGSRSSELHGPVGGDPERFDLLTTGTGLGPAADHSTIAQLRHFFALRWMGTAGALFIACGGWGAGALPVVDNPYDRTLVGSVLGRMLQASSALVFIGIGLLVLAWVGMAPFLGHRLPFRAKTSSAHPAPRQRLVTAGLMWRTWAGWVLPLLFTAPLFTQDIYSYLANGSLIVGGGDPYAGGPVEMLGAEHPLARSVPFIWANSPSPYGPVSLGWAALISWVTQDSTFWGVLAHRVLSVAGIIAAGWGIGRLACRCRVAPATALWLGILNPLALLHLVGGIHNEALMLGMVLMGMEWALRGIDKLGAQSWGTLMREVLPWCAGSAVLISCAGMVKVTGFIGLGFTGMALARALYLRRGWRSWRAVLAVGVFQVLALALSIGIVTVVTGIGLGWITNQGGAATIRSWMSISNNIGVGAGYLGMVLGLGDHTDAMLVLTRYVCVSIAGLFMLRMLLATYRGAIHPIGGLGVSTLVLVLLFPVIHPWYMLWAVFPLAPWANRHFFRSVVVGYSAFMSFSVLPRGMGLPPSTVAAIYGLALAGFILVAGTWLVLLRRAGVRVLH</sequence>
<evidence type="ECO:0000256" key="1">
    <source>
        <dbReference type="ARBA" id="ARBA00004141"/>
    </source>
</evidence>
<feature type="transmembrane region" description="Helical" evidence="8">
    <location>
        <begin position="441"/>
        <end position="460"/>
    </location>
</feature>
<dbReference type="NCBIfam" id="NF038066">
    <property type="entry name" value="MptB"/>
    <property type="match status" value="1"/>
</dbReference>
<feature type="transmembrane region" description="Helical" evidence="8">
    <location>
        <begin position="51"/>
        <end position="73"/>
    </location>
</feature>
<evidence type="ECO:0000313" key="10">
    <source>
        <dbReference type="Proteomes" id="UP000594681"/>
    </source>
</evidence>
<evidence type="ECO:0000256" key="4">
    <source>
        <dbReference type="ARBA" id="ARBA00022692"/>
    </source>
</evidence>
<keyword evidence="5 8" id="KW-1133">Transmembrane helix</keyword>
<evidence type="ECO:0000256" key="7">
    <source>
        <dbReference type="ARBA" id="ARBA00043987"/>
    </source>
</evidence>
<evidence type="ECO:0000313" key="9">
    <source>
        <dbReference type="EMBL" id="QPK80323.1"/>
    </source>
</evidence>
<comment type="subcellular location">
    <subcellularLocation>
        <location evidence="1">Membrane</location>
        <topology evidence="1">Multi-pass membrane protein</topology>
    </subcellularLocation>
</comment>
<name>A0A7T0PAV5_9CORY</name>
<dbReference type="InterPro" id="IPR049829">
    <property type="entry name" value="MptA/B-like"/>
</dbReference>
<dbReference type="Proteomes" id="UP000594681">
    <property type="component" value="Chromosome"/>
</dbReference>
<comment type="similarity">
    <text evidence="7">Belongs to the MptA/B family.</text>
</comment>
<keyword evidence="6 8" id="KW-0472">Membrane</keyword>
<evidence type="ECO:0000256" key="8">
    <source>
        <dbReference type="SAM" id="Phobius"/>
    </source>
</evidence>
<keyword evidence="2 9" id="KW-0328">Glycosyltransferase</keyword>
<feature type="transmembrane region" description="Helical" evidence="8">
    <location>
        <begin position="502"/>
        <end position="520"/>
    </location>
</feature>
<proteinExistence type="inferred from homology"/>
<dbReference type="AlphaFoldDB" id="A0A7T0PAV5"/>
<dbReference type="GO" id="GO:0016020">
    <property type="term" value="C:membrane"/>
    <property type="evidence" value="ECO:0007669"/>
    <property type="project" value="UniProtKB-SubCell"/>
</dbReference>
<dbReference type="Pfam" id="PF26314">
    <property type="entry name" value="MptA_B_family"/>
    <property type="match status" value="1"/>
</dbReference>
<evidence type="ECO:0000256" key="6">
    <source>
        <dbReference type="ARBA" id="ARBA00023136"/>
    </source>
</evidence>
<keyword evidence="3 9" id="KW-0808">Transferase</keyword>
<feature type="transmembrane region" description="Helical" evidence="8">
    <location>
        <begin position="466"/>
        <end position="490"/>
    </location>
</feature>